<proteinExistence type="predicted"/>
<dbReference type="InterPro" id="IPR050553">
    <property type="entry name" value="Thioredoxin_ResA/DsbE_sf"/>
</dbReference>
<dbReference type="Proteomes" id="UP000002743">
    <property type="component" value="Chromosome"/>
</dbReference>
<dbReference type="KEGG" id="mei:Msip34_0026"/>
<reference evidence="5 6" key="2">
    <citation type="journal article" date="2011" name="J. Bacteriol.">
        <title>Genomes of three methylotrophs from a single niche uncover genetic and metabolic divergence of Methylophilaceae.</title>
        <authorList>
            <person name="Lapidus A."/>
            <person name="Clum A."/>
            <person name="Labutti K."/>
            <person name="Kaluzhnaya M.G."/>
            <person name="Lim S."/>
            <person name="Beck D.A."/>
            <person name="Glavina Del Rio T."/>
            <person name="Nolan M."/>
            <person name="Mavromatis K."/>
            <person name="Huntemann M."/>
            <person name="Lucas S."/>
            <person name="Lidstrom M.E."/>
            <person name="Ivanova N."/>
            <person name="Chistoserdova L."/>
        </authorList>
    </citation>
    <scope>NUCLEOTIDE SEQUENCE [LARGE SCALE GENOMIC DNA]</scope>
    <source>
        <strain evidence="5 6">SIP3-4</strain>
    </source>
</reference>
<dbReference type="eggNOG" id="COG0526">
    <property type="taxonomic scope" value="Bacteria"/>
</dbReference>
<dbReference type="InterPro" id="IPR036249">
    <property type="entry name" value="Thioredoxin-like_sf"/>
</dbReference>
<dbReference type="InterPro" id="IPR013740">
    <property type="entry name" value="Redoxin"/>
</dbReference>
<dbReference type="SUPFAM" id="SSF52833">
    <property type="entry name" value="Thioredoxin-like"/>
    <property type="match status" value="1"/>
</dbReference>
<dbReference type="Pfam" id="PF08534">
    <property type="entry name" value="Redoxin"/>
    <property type="match status" value="1"/>
</dbReference>
<dbReference type="PANTHER" id="PTHR42852">
    <property type="entry name" value="THIOL:DISULFIDE INTERCHANGE PROTEIN DSBE"/>
    <property type="match status" value="1"/>
</dbReference>
<evidence type="ECO:0000256" key="2">
    <source>
        <dbReference type="ARBA" id="ARBA00022748"/>
    </source>
</evidence>
<dbReference type="PROSITE" id="PS00194">
    <property type="entry name" value="THIOREDOXIN_1"/>
    <property type="match status" value="1"/>
</dbReference>
<organism evidence="5 6">
    <name type="scientific">Methylovorus glucosotrophus (strain SIP3-4)</name>
    <dbReference type="NCBI Taxonomy" id="582744"/>
    <lineage>
        <taxon>Bacteria</taxon>
        <taxon>Pseudomonadati</taxon>
        <taxon>Pseudomonadota</taxon>
        <taxon>Betaproteobacteria</taxon>
        <taxon>Nitrosomonadales</taxon>
        <taxon>Methylophilaceae</taxon>
        <taxon>Methylovorus</taxon>
    </lineage>
</organism>
<dbReference type="InterPro" id="IPR013766">
    <property type="entry name" value="Thioredoxin_domain"/>
</dbReference>
<dbReference type="GO" id="GO:0030313">
    <property type="term" value="C:cell envelope"/>
    <property type="evidence" value="ECO:0007669"/>
    <property type="project" value="UniProtKB-SubCell"/>
</dbReference>
<dbReference type="GO" id="GO:0017004">
    <property type="term" value="P:cytochrome complex assembly"/>
    <property type="evidence" value="ECO:0007669"/>
    <property type="project" value="UniProtKB-KW"/>
</dbReference>
<name>C6X7N3_METGS</name>
<accession>C6X7N3</accession>
<dbReference type="PANTHER" id="PTHR42852:SF18">
    <property type="entry name" value="CHROMOSOME UNDETERMINED SCAFFOLD_47, WHOLE GENOME SHOTGUN SEQUENCE"/>
    <property type="match status" value="1"/>
</dbReference>
<dbReference type="AlphaFoldDB" id="C6X7N3"/>
<dbReference type="InterPro" id="IPR017937">
    <property type="entry name" value="Thioredoxin_CS"/>
</dbReference>
<dbReference type="CDD" id="cd02966">
    <property type="entry name" value="TlpA_like_family"/>
    <property type="match status" value="1"/>
</dbReference>
<dbReference type="OrthoDB" id="9811352at2"/>
<evidence type="ECO:0000313" key="6">
    <source>
        <dbReference type="Proteomes" id="UP000002743"/>
    </source>
</evidence>
<dbReference type="HOGENOM" id="CLU_042529_11_1_4"/>
<comment type="subcellular location">
    <subcellularLocation>
        <location evidence="1">Cell envelope</location>
    </subcellularLocation>
</comment>
<reference evidence="6" key="1">
    <citation type="submission" date="2009-07" db="EMBL/GenBank/DDBJ databases">
        <title>Complete sequence of chromosome of Methylovorus sp. SIP3-4.</title>
        <authorList>
            <person name="Lucas S."/>
            <person name="Copeland A."/>
            <person name="Lapidus A."/>
            <person name="Glavina del Rio T."/>
            <person name="Tice H."/>
            <person name="Bruce D."/>
            <person name="Goodwin L."/>
            <person name="Pitluck S."/>
            <person name="Clum A."/>
            <person name="Larimer F."/>
            <person name="Land M."/>
            <person name="Hauser L."/>
            <person name="Kyrpides N."/>
            <person name="Mikhailova N."/>
            <person name="Kayluzhnaya M."/>
            <person name="Chistoserdova L."/>
        </authorList>
    </citation>
    <scope>NUCLEOTIDE SEQUENCE [LARGE SCALE GENOMIC DNA]</scope>
    <source>
        <strain evidence="6">SIP3-4</strain>
    </source>
</reference>
<dbReference type="EMBL" id="CP001674">
    <property type="protein sequence ID" value="ACT49275.1"/>
    <property type="molecule type" value="Genomic_DNA"/>
</dbReference>
<sequence length="184" mass="20350" precursor="true">MKISRRALFILALLLIAAGAYSLVSRWQEGGFSQDHPAASSARFFAVILPDVKGTMQPMSELRGRILVVNFWASWCPPCREEMPELSELQAMYRDQGLLVLGIAAEDQESVNQFASESPVGYPLFAADTEAGPLSYSLGNHRSVLPYTVVIDRDGHIVKTYFGRITRHLLEQTVKPLLQASTAP</sequence>
<evidence type="ECO:0000259" key="4">
    <source>
        <dbReference type="PROSITE" id="PS51352"/>
    </source>
</evidence>
<dbReference type="RefSeq" id="WP_013440851.1">
    <property type="nucleotide sequence ID" value="NC_012969.1"/>
</dbReference>
<feature type="domain" description="Thioredoxin" evidence="4">
    <location>
        <begin position="36"/>
        <end position="179"/>
    </location>
</feature>
<keyword evidence="2" id="KW-0201">Cytochrome c-type biogenesis</keyword>
<keyword evidence="6" id="KW-1185">Reference proteome</keyword>
<protein>
    <submittedName>
        <fullName evidence="5">Alkyl hydroperoxide reductase/ Thiol specific antioxidant/ Mal allergen</fullName>
    </submittedName>
</protein>
<dbReference type="Gene3D" id="3.40.30.10">
    <property type="entry name" value="Glutaredoxin"/>
    <property type="match status" value="1"/>
</dbReference>
<dbReference type="GO" id="GO:0015036">
    <property type="term" value="F:disulfide oxidoreductase activity"/>
    <property type="evidence" value="ECO:0007669"/>
    <property type="project" value="UniProtKB-ARBA"/>
</dbReference>
<dbReference type="STRING" id="582744.Msip34_0026"/>
<evidence type="ECO:0000313" key="5">
    <source>
        <dbReference type="EMBL" id="ACT49275.1"/>
    </source>
</evidence>
<keyword evidence="3" id="KW-0676">Redox-active center</keyword>
<gene>
    <name evidence="5" type="ordered locus">Msip34_0026</name>
</gene>
<dbReference type="PROSITE" id="PS51352">
    <property type="entry name" value="THIOREDOXIN_2"/>
    <property type="match status" value="1"/>
</dbReference>
<evidence type="ECO:0000256" key="1">
    <source>
        <dbReference type="ARBA" id="ARBA00004196"/>
    </source>
</evidence>
<evidence type="ECO:0000256" key="3">
    <source>
        <dbReference type="ARBA" id="ARBA00023284"/>
    </source>
</evidence>